<protein>
    <submittedName>
        <fullName evidence="1">Uncharacterized protein</fullName>
    </submittedName>
</protein>
<name>K5D756_RHOBT</name>
<organism evidence="1 2">
    <name type="scientific">Rhodopirellula baltica SH28</name>
    <dbReference type="NCBI Taxonomy" id="993517"/>
    <lineage>
        <taxon>Bacteria</taxon>
        <taxon>Pseudomonadati</taxon>
        <taxon>Planctomycetota</taxon>
        <taxon>Planctomycetia</taxon>
        <taxon>Pirellulales</taxon>
        <taxon>Pirellulaceae</taxon>
        <taxon>Rhodopirellula</taxon>
    </lineage>
</organism>
<evidence type="ECO:0000313" key="1">
    <source>
        <dbReference type="EMBL" id="EKK02587.1"/>
    </source>
</evidence>
<gene>
    <name evidence="1" type="ORF">RBSH_02221</name>
</gene>
<proteinExistence type="predicted"/>
<reference evidence="1 2" key="1">
    <citation type="journal article" date="2013" name="Mar. Genomics">
        <title>Expression of sulfatases in Rhodopirellula baltica and the diversity of sulfatases in the genus Rhodopirellula.</title>
        <authorList>
            <person name="Wegner C.E."/>
            <person name="Richter-Heitmann T."/>
            <person name="Klindworth A."/>
            <person name="Klockow C."/>
            <person name="Richter M."/>
            <person name="Achstetter T."/>
            <person name="Glockner F.O."/>
            <person name="Harder J."/>
        </authorList>
    </citation>
    <scope>NUCLEOTIDE SEQUENCE [LARGE SCALE GENOMIC DNA]</scope>
    <source>
        <strain evidence="1 2">SH28</strain>
    </source>
</reference>
<dbReference type="EMBL" id="AMCW01000055">
    <property type="protein sequence ID" value="EKK02587.1"/>
    <property type="molecule type" value="Genomic_DNA"/>
</dbReference>
<dbReference type="Proteomes" id="UP000007993">
    <property type="component" value="Unassembled WGS sequence"/>
</dbReference>
<evidence type="ECO:0000313" key="2">
    <source>
        <dbReference type="Proteomes" id="UP000007993"/>
    </source>
</evidence>
<sequence length="39" mass="4159">MQGDLGVTSQAKSLAQFVPAFGLRLNGRAFGNRSMFEVG</sequence>
<accession>K5D756</accession>
<dbReference type="AlphaFoldDB" id="K5D756"/>
<dbReference type="PATRIC" id="fig|993517.3.peg.2408"/>
<comment type="caution">
    <text evidence="1">The sequence shown here is derived from an EMBL/GenBank/DDBJ whole genome shotgun (WGS) entry which is preliminary data.</text>
</comment>